<keyword evidence="3" id="KW-1185">Reference proteome</keyword>
<evidence type="ECO:0000313" key="3">
    <source>
        <dbReference type="Proteomes" id="UP000244168"/>
    </source>
</evidence>
<organism evidence="2 3">
    <name type="scientific">Mucilaginibacter yixingensis</name>
    <dbReference type="NCBI Taxonomy" id="1295612"/>
    <lineage>
        <taxon>Bacteria</taxon>
        <taxon>Pseudomonadati</taxon>
        <taxon>Bacteroidota</taxon>
        <taxon>Sphingobacteriia</taxon>
        <taxon>Sphingobacteriales</taxon>
        <taxon>Sphingobacteriaceae</taxon>
        <taxon>Mucilaginibacter</taxon>
    </lineage>
</organism>
<feature type="domain" description="NADPH-dependent FMN reductase-like" evidence="1">
    <location>
        <begin position="3"/>
        <end position="134"/>
    </location>
</feature>
<dbReference type="InterPro" id="IPR029039">
    <property type="entry name" value="Flavoprotein-like_sf"/>
</dbReference>
<dbReference type="OrthoDB" id="9812295at2"/>
<dbReference type="GO" id="GO:0016491">
    <property type="term" value="F:oxidoreductase activity"/>
    <property type="evidence" value="ECO:0007669"/>
    <property type="project" value="InterPro"/>
</dbReference>
<protein>
    <submittedName>
        <fullName evidence="2">NAD(P)H-dependent FMN reductase</fullName>
    </submittedName>
</protein>
<dbReference type="GO" id="GO:0005829">
    <property type="term" value="C:cytosol"/>
    <property type="evidence" value="ECO:0007669"/>
    <property type="project" value="TreeGrafter"/>
</dbReference>
<dbReference type="Pfam" id="PF03358">
    <property type="entry name" value="FMN_red"/>
    <property type="match status" value="1"/>
</dbReference>
<sequence>MKNILAISGSLRSDSSNTRILKLLGTWMPADVNYLIYDGMGVLPHFIPFAEGEPLPPQVSVLHQQLNEADALIICTPEYAFGVPGSLKNLLDWTVGTGNLVDKPVALITASSKGDDAHAALLKILSALSAQVTDALLIPFIRSRFNAEGNITDASTEAELRRVFDNLLNAINQINE</sequence>
<comment type="caution">
    <text evidence="2">The sequence shown here is derived from an EMBL/GenBank/DDBJ whole genome shotgun (WGS) entry which is preliminary data.</text>
</comment>
<dbReference type="InterPro" id="IPR005025">
    <property type="entry name" value="FMN_Rdtase-like_dom"/>
</dbReference>
<dbReference type="EMBL" id="QAOQ01000004">
    <property type="protein sequence ID" value="PTQ96966.1"/>
    <property type="molecule type" value="Genomic_DNA"/>
</dbReference>
<reference evidence="2 3" key="1">
    <citation type="submission" date="2018-04" db="EMBL/GenBank/DDBJ databases">
        <title>Genomic Encyclopedia of Archaeal and Bacterial Type Strains, Phase II (KMG-II): from individual species to whole genera.</title>
        <authorList>
            <person name="Goeker M."/>
        </authorList>
    </citation>
    <scope>NUCLEOTIDE SEQUENCE [LARGE SCALE GENOMIC DNA]</scope>
    <source>
        <strain evidence="2 3">DSM 26809</strain>
    </source>
</reference>
<name>A0A2T5JA76_9SPHI</name>
<dbReference type="PANTHER" id="PTHR30543:SF21">
    <property type="entry name" value="NAD(P)H-DEPENDENT FMN REDUCTASE LOT6"/>
    <property type="match status" value="1"/>
</dbReference>
<gene>
    <name evidence="2" type="ORF">C8P68_104460</name>
</gene>
<dbReference type="AlphaFoldDB" id="A0A2T5JA76"/>
<dbReference type="RefSeq" id="WP_107828903.1">
    <property type="nucleotide sequence ID" value="NZ_CP160205.1"/>
</dbReference>
<dbReference type="GO" id="GO:0010181">
    <property type="term" value="F:FMN binding"/>
    <property type="evidence" value="ECO:0007669"/>
    <property type="project" value="TreeGrafter"/>
</dbReference>
<evidence type="ECO:0000259" key="1">
    <source>
        <dbReference type="Pfam" id="PF03358"/>
    </source>
</evidence>
<dbReference type="Proteomes" id="UP000244168">
    <property type="component" value="Unassembled WGS sequence"/>
</dbReference>
<accession>A0A2T5JA76</accession>
<dbReference type="Gene3D" id="3.40.50.360">
    <property type="match status" value="1"/>
</dbReference>
<dbReference type="SUPFAM" id="SSF52218">
    <property type="entry name" value="Flavoproteins"/>
    <property type="match status" value="1"/>
</dbReference>
<evidence type="ECO:0000313" key="2">
    <source>
        <dbReference type="EMBL" id="PTQ96966.1"/>
    </source>
</evidence>
<proteinExistence type="predicted"/>
<dbReference type="InterPro" id="IPR050712">
    <property type="entry name" value="NAD(P)H-dep_reductase"/>
</dbReference>
<dbReference type="PANTHER" id="PTHR30543">
    <property type="entry name" value="CHROMATE REDUCTASE"/>
    <property type="match status" value="1"/>
</dbReference>